<comment type="caution">
    <text evidence="2">The sequence shown here is derived from an EMBL/GenBank/DDBJ whole genome shotgun (WGS) entry which is preliminary data.</text>
</comment>
<reference evidence="2 3" key="2">
    <citation type="journal article" date="2019" name="G3 (Bethesda)">
        <title>Hybrid Assembly of the Genome of the Entomopathogenic Nematode Steinernema carpocapsae Identifies the X-Chromosome.</title>
        <authorList>
            <person name="Serra L."/>
            <person name="Macchietto M."/>
            <person name="Macias-Munoz A."/>
            <person name="McGill C.J."/>
            <person name="Rodriguez I.M."/>
            <person name="Rodriguez B."/>
            <person name="Murad R."/>
            <person name="Mortazavi A."/>
        </authorList>
    </citation>
    <scope>NUCLEOTIDE SEQUENCE [LARGE SCALE GENOMIC DNA]</scope>
    <source>
        <strain evidence="2 3">ALL</strain>
    </source>
</reference>
<protein>
    <submittedName>
        <fullName evidence="2">Uncharacterized protein</fullName>
    </submittedName>
</protein>
<evidence type="ECO:0000313" key="2">
    <source>
        <dbReference type="EMBL" id="TMS32527.1"/>
    </source>
</evidence>
<proteinExistence type="predicted"/>
<accession>A0A4U8UK47</accession>
<gene>
    <name evidence="2" type="ORF">L596_000355</name>
</gene>
<reference evidence="2 3" key="1">
    <citation type="journal article" date="2015" name="Genome Biol.">
        <title>Comparative genomics of Steinernema reveals deeply conserved gene regulatory networks.</title>
        <authorList>
            <person name="Dillman A.R."/>
            <person name="Macchietto M."/>
            <person name="Porter C.F."/>
            <person name="Rogers A."/>
            <person name="Williams B."/>
            <person name="Antoshechkin I."/>
            <person name="Lee M.M."/>
            <person name="Goodwin Z."/>
            <person name="Lu X."/>
            <person name="Lewis E.E."/>
            <person name="Goodrich-Blair H."/>
            <person name="Stock S.P."/>
            <person name="Adams B.J."/>
            <person name="Sternberg P.W."/>
            <person name="Mortazavi A."/>
        </authorList>
    </citation>
    <scope>NUCLEOTIDE SEQUENCE [LARGE SCALE GENOMIC DNA]</scope>
    <source>
        <strain evidence="2 3">ALL</strain>
    </source>
</reference>
<dbReference type="AlphaFoldDB" id="A0A4U8UK47"/>
<keyword evidence="3" id="KW-1185">Reference proteome</keyword>
<sequence>MKPSVYSAHLDNMTYERMNATGKDEEEARRTKENKLKVQKSKERPRRELKRELSIVDCHFSLAFQVTFNGDSRDPRLHVRVPIEDL</sequence>
<evidence type="ECO:0000256" key="1">
    <source>
        <dbReference type="SAM" id="MobiDB-lite"/>
    </source>
</evidence>
<dbReference type="EMBL" id="AZBU02000001">
    <property type="protein sequence ID" value="TMS32527.1"/>
    <property type="molecule type" value="Genomic_DNA"/>
</dbReference>
<evidence type="ECO:0000313" key="3">
    <source>
        <dbReference type="Proteomes" id="UP000298663"/>
    </source>
</evidence>
<feature type="region of interest" description="Disordered" evidence="1">
    <location>
        <begin position="17"/>
        <end position="48"/>
    </location>
</feature>
<feature type="compositionally biased region" description="Basic and acidic residues" evidence="1">
    <location>
        <begin position="22"/>
        <end position="48"/>
    </location>
</feature>
<dbReference type="EMBL" id="CM016762">
    <property type="protein sequence ID" value="TMS32527.1"/>
    <property type="molecule type" value="Genomic_DNA"/>
</dbReference>
<name>A0A4U8UK47_STECR</name>
<dbReference type="Proteomes" id="UP000298663">
    <property type="component" value="Chromosome X"/>
</dbReference>
<organism evidence="2 3">
    <name type="scientific">Steinernema carpocapsae</name>
    <name type="common">Entomopathogenic nematode</name>
    <dbReference type="NCBI Taxonomy" id="34508"/>
    <lineage>
        <taxon>Eukaryota</taxon>
        <taxon>Metazoa</taxon>
        <taxon>Ecdysozoa</taxon>
        <taxon>Nematoda</taxon>
        <taxon>Chromadorea</taxon>
        <taxon>Rhabditida</taxon>
        <taxon>Tylenchina</taxon>
        <taxon>Panagrolaimomorpha</taxon>
        <taxon>Strongyloidoidea</taxon>
        <taxon>Steinernematidae</taxon>
        <taxon>Steinernema</taxon>
    </lineage>
</organism>